<evidence type="ECO:0000313" key="3">
    <source>
        <dbReference type="Proteomes" id="UP001209083"/>
    </source>
</evidence>
<accession>A0ABY8QWB4</accession>
<protein>
    <submittedName>
        <fullName evidence="2">Uncharacterized protein</fullName>
    </submittedName>
</protein>
<dbReference type="EMBL" id="CP090958">
    <property type="protein sequence ID" value="WGW12674.1"/>
    <property type="molecule type" value="Genomic_DNA"/>
</dbReference>
<keyword evidence="3" id="KW-1185">Reference proteome</keyword>
<evidence type="ECO:0000256" key="1">
    <source>
        <dbReference type="SAM" id="MobiDB-lite"/>
    </source>
</evidence>
<dbReference type="RefSeq" id="WP_349639478.1">
    <property type="nucleotide sequence ID" value="NZ_CP090958.1"/>
</dbReference>
<organism evidence="2 3">
    <name type="scientific">Saxibacter everestensis</name>
    <dbReference type="NCBI Taxonomy" id="2909229"/>
    <lineage>
        <taxon>Bacteria</taxon>
        <taxon>Bacillati</taxon>
        <taxon>Actinomycetota</taxon>
        <taxon>Actinomycetes</taxon>
        <taxon>Micrococcales</taxon>
        <taxon>Brevibacteriaceae</taxon>
        <taxon>Saxibacter</taxon>
    </lineage>
</organism>
<feature type="compositionally biased region" description="Basic residues" evidence="1">
    <location>
        <begin position="32"/>
        <end position="41"/>
    </location>
</feature>
<dbReference type="Proteomes" id="UP001209083">
    <property type="component" value="Chromosome"/>
</dbReference>
<reference evidence="2 3" key="1">
    <citation type="submission" date="2023-05" db="EMBL/GenBank/DDBJ databases">
        <title>Lithophilousrod everest ZFBP1038 complete genpme.</title>
        <authorList>
            <person name="Tian M."/>
        </authorList>
    </citation>
    <scope>NUCLEOTIDE SEQUENCE [LARGE SCALE GENOMIC DNA]</scope>
    <source>
        <strain evidence="2 3">ZFBP1038</strain>
    </source>
</reference>
<sequence>MSRGSVDKWDDARLGLADVDVVEVTSHPKFHRRTHEIRKKRGEVASALDSPPDDAHQLQGGPHSKAVTHGIEWCCCGVAWPEKRQGKFISHLTRQLKASFVCVGLEPSQVGQS</sequence>
<evidence type="ECO:0000313" key="2">
    <source>
        <dbReference type="EMBL" id="WGW12674.1"/>
    </source>
</evidence>
<gene>
    <name evidence="2" type="ORF">LWF01_02570</name>
</gene>
<feature type="region of interest" description="Disordered" evidence="1">
    <location>
        <begin position="32"/>
        <end position="63"/>
    </location>
</feature>
<name>A0ABY8QWB4_9MICO</name>
<proteinExistence type="predicted"/>